<dbReference type="SUPFAM" id="SSF46689">
    <property type="entry name" value="Homeodomain-like"/>
    <property type="match status" value="1"/>
</dbReference>
<accession>A0A5P3XDI2</accession>
<dbReference type="Proteomes" id="UP000326961">
    <property type="component" value="Chromosome"/>
</dbReference>
<gene>
    <name evidence="2" type="ORF">D4A35_01885</name>
</gene>
<sequence length="138" mass="15918">MLTEEQRYAAELVAKGEKIVDIAKLCKVSRQTVYDWKEKKDFKAEVDRFVNDIKSKSEKNIAMSLETYIKELEKIALTGKSEKNKLDALQYLVNRVLGNTTTKTEITTDNNKEDKKEFDLSVLDQAIKEDSKDETYLS</sequence>
<dbReference type="Gene3D" id="1.10.10.60">
    <property type="entry name" value="Homeodomain-like"/>
    <property type="match status" value="1"/>
</dbReference>
<proteinExistence type="predicted"/>
<evidence type="ECO:0000259" key="1">
    <source>
        <dbReference type="Pfam" id="PF13022"/>
    </source>
</evidence>
<dbReference type="RefSeq" id="WP_150885552.1">
    <property type="nucleotide sequence ID" value="NZ_CP032452.1"/>
</dbReference>
<organism evidence="2 3">
    <name type="scientific">Paraclostridium bifermentans</name>
    <name type="common">Clostridium bifermentans</name>
    <dbReference type="NCBI Taxonomy" id="1490"/>
    <lineage>
        <taxon>Bacteria</taxon>
        <taxon>Bacillati</taxon>
        <taxon>Bacillota</taxon>
        <taxon>Clostridia</taxon>
        <taxon>Peptostreptococcales</taxon>
        <taxon>Peptostreptococcaceae</taxon>
        <taxon>Paraclostridium</taxon>
    </lineage>
</organism>
<dbReference type="InterPro" id="IPR024978">
    <property type="entry name" value="Homeodomain_phBC6A51-type"/>
</dbReference>
<dbReference type="EMBL" id="CP032452">
    <property type="protein sequence ID" value="QEZ67743.1"/>
    <property type="molecule type" value="Genomic_DNA"/>
</dbReference>
<reference evidence="2 3" key="1">
    <citation type="submission" date="2018-09" db="EMBL/GenBank/DDBJ databases">
        <title>A clostridial neurotoxin that targets Anopheles mosquitoes.</title>
        <authorList>
            <person name="Contreras E."/>
            <person name="Masuyer G."/>
            <person name="Qureshi N."/>
            <person name="Chawla S."/>
            <person name="Lim H.L."/>
            <person name="Chen J."/>
            <person name="Stenmark P."/>
            <person name="Gill S."/>
        </authorList>
    </citation>
    <scope>NUCLEOTIDE SEQUENCE [LARGE SCALE GENOMIC DNA]</scope>
    <source>
        <strain evidence="2 3">Cbm</strain>
    </source>
</reference>
<feature type="domain" description="Homeodomain phBC6A51-type" evidence="1">
    <location>
        <begin position="2"/>
        <end position="111"/>
    </location>
</feature>
<dbReference type="InterPro" id="IPR009057">
    <property type="entry name" value="Homeodomain-like_sf"/>
</dbReference>
<evidence type="ECO:0000313" key="3">
    <source>
        <dbReference type="Proteomes" id="UP000326961"/>
    </source>
</evidence>
<evidence type="ECO:0000313" key="2">
    <source>
        <dbReference type="EMBL" id="QEZ67743.1"/>
    </source>
</evidence>
<dbReference type="AlphaFoldDB" id="A0A5P3XDI2"/>
<dbReference type="Pfam" id="PF13022">
    <property type="entry name" value="HTH_Tnp_1_2"/>
    <property type="match status" value="1"/>
</dbReference>
<name>A0A5P3XDI2_PARBF</name>
<protein>
    <recommendedName>
        <fullName evidence="1">Homeodomain phBC6A51-type domain-containing protein</fullName>
    </recommendedName>
</protein>